<organism evidence="1 2">
    <name type="scientific">Lentinus brumalis</name>
    <dbReference type="NCBI Taxonomy" id="2498619"/>
    <lineage>
        <taxon>Eukaryota</taxon>
        <taxon>Fungi</taxon>
        <taxon>Dikarya</taxon>
        <taxon>Basidiomycota</taxon>
        <taxon>Agaricomycotina</taxon>
        <taxon>Agaricomycetes</taxon>
        <taxon>Polyporales</taxon>
        <taxon>Polyporaceae</taxon>
        <taxon>Lentinus</taxon>
    </lineage>
</organism>
<protein>
    <submittedName>
        <fullName evidence="1">Uncharacterized protein</fullName>
    </submittedName>
</protein>
<keyword evidence="2" id="KW-1185">Reference proteome</keyword>
<dbReference type="Proteomes" id="UP000256964">
    <property type="component" value="Unassembled WGS sequence"/>
</dbReference>
<evidence type="ECO:0000313" key="1">
    <source>
        <dbReference type="EMBL" id="RDX54730.1"/>
    </source>
</evidence>
<proteinExistence type="predicted"/>
<accession>A0A371DQB2</accession>
<reference evidence="1 2" key="1">
    <citation type="journal article" date="2018" name="Biotechnol. Biofuels">
        <title>Integrative visual omics of the white-rot fungus Polyporus brumalis exposes the biotechnological potential of its oxidative enzymes for delignifying raw plant biomass.</title>
        <authorList>
            <person name="Miyauchi S."/>
            <person name="Rancon A."/>
            <person name="Drula E."/>
            <person name="Hage H."/>
            <person name="Chaduli D."/>
            <person name="Favel A."/>
            <person name="Grisel S."/>
            <person name="Henrissat B."/>
            <person name="Herpoel-Gimbert I."/>
            <person name="Ruiz-Duenas F.J."/>
            <person name="Chevret D."/>
            <person name="Hainaut M."/>
            <person name="Lin J."/>
            <person name="Wang M."/>
            <person name="Pangilinan J."/>
            <person name="Lipzen A."/>
            <person name="Lesage-Meessen L."/>
            <person name="Navarro D."/>
            <person name="Riley R."/>
            <person name="Grigoriev I.V."/>
            <person name="Zhou S."/>
            <person name="Raouche S."/>
            <person name="Rosso M.N."/>
        </authorList>
    </citation>
    <scope>NUCLEOTIDE SEQUENCE [LARGE SCALE GENOMIC DNA]</scope>
    <source>
        <strain evidence="1 2">BRFM 1820</strain>
    </source>
</reference>
<evidence type="ECO:0000313" key="2">
    <source>
        <dbReference type="Proteomes" id="UP000256964"/>
    </source>
</evidence>
<name>A0A371DQB2_9APHY</name>
<sequence>MGKERCNGVDGGTQRLSRYIVRRHGKYLRRTHSESDVNSTAAQLLISSRTWCKPLLKVKALTYLCSPAAAIPSIMSMSKLHRPLALWLRAGKSKARSHEAAAFFCEHRRRWTTQVPSDE</sequence>
<gene>
    <name evidence="1" type="ORF">OH76DRAFT_992643</name>
</gene>
<dbReference type="EMBL" id="KZ857384">
    <property type="protein sequence ID" value="RDX54730.1"/>
    <property type="molecule type" value="Genomic_DNA"/>
</dbReference>
<dbReference type="AlphaFoldDB" id="A0A371DQB2"/>